<protein>
    <submittedName>
        <fullName evidence="1">Uncharacterized protein</fullName>
    </submittedName>
</protein>
<accession>A0A1Q9EFX5</accession>
<dbReference type="Proteomes" id="UP000186817">
    <property type="component" value="Unassembled WGS sequence"/>
</dbReference>
<dbReference type="EMBL" id="LSRX01000162">
    <property type="protein sequence ID" value="OLQ06344.1"/>
    <property type="molecule type" value="Genomic_DNA"/>
</dbReference>
<proteinExistence type="predicted"/>
<keyword evidence="2" id="KW-1185">Reference proteome</keyword>
<evidence type="ECO:0000313" key="2">
    <source>
        <dbReference type="Proteomes" id="UP000186817"/>
    </source>
</evidence>
<comment type="caution">
    <text evidence="1">The sequence shown here is derived from an EMBL/GenBank/DDBJ whole genome shotgun (WGS) entry which is preliminary data.</text>
</comment>
<sequence>MAVPSSRRPGEFLTPTAPIINRLLMKPSQACLLQSWLEGNSVTRQTTATSSSTCSAFARRKAAEISGKGETHEEEMELFLKRVQEDPKEFEHLIEKLRSVMTARLSGFRVPSKLAL</sequence>
<reference evidence="1 2" key="1">
    <citation type="submission" date="2016-02" db="EMBL/GenBank/DDBJ databases">
        <title>Genome analysis of coral dinoflagellate symbionts highlights evolutionary adaptations to a symbiotic lifestyle.</title>
        <authorList>
            <person name="Aranda M."/>
            <person name="Li Y."/>
            <person name="Liew Y.J."/>
            <person name="Baumgarten S."/>
            <person name="Simakov O."/>
            <person name="Wilson M."/>
            <person name="Piel J."/>
            <person name="Ashoor H."/>
            <person name="Bougouffa S."/>
            <person name="Bajic V.B."/>
            <person name="Ryu T."/>
            <person name="Ravasi T."/>
            <person name="Bayer T."/>
            <person name="Micklem G."/>
            <person name="Kim H."/>
            <person name="Bhak J."/>
            <person name="Lajeunesse T.C."/>
            <person name="Voolstra C.R."/>
        </authorList>
    </citation>
    <scope>NUCLEOTIDE SEQUENCE [LARGE SCALE GENOMIC DNA]</scope>
    <source>
        <strain evidence="1 2">CCMP2467</strain>
    </source>
</reference>
<dbReference type="AlphaFoldDB" id="A0A1Q9EFX5"/>
<gene>
    <name evidence="1" type="ORF">AK812_SmicGene10382</name>
</gene>
<name>A0A1Q9EFX5_SYMMI</name>
<evidence type="ECO:0000313" key="1">
    <source>
        <dbReference type="EMBL" id="OLQ06344.1"/>
    </source>
</evidence>
<organism evidence="1 2">
    <name type="scientific">Symbiodinium microadriaticum</name>
    <name type="common">Dinoflagellate</name>
    <name type="synonym">Zooxanthella microadriatica</name>
    <dbReference type="NCBI Taxonomy" id="2951"/>
    <lineage>
        <taxon>Eukaryota</taxon>
        <taxon>Sar</taxon>
        <taxon>Alveolata</taxon>
        <taxon>Dinophyceae</taxon>
        <taxon>Suessiales</taxon>
        <taxon>Symbiodiniaceae</taxon>
        <taxon>Symbiodinium</taxon>
    </lineage>
</organism>
<dbReference type="OrthoDB" id="10394701at2759"/>